<dbReference type="Gene3D" id="3.40.50.2000">
    <property type="entry name" value="Glycogen Phosphorylase B"/>
    <property type="match status" value="2"/>
</dbReference>
<evidence type="ECO:0000313" key="10">
    <source>
        <dbReference type="Proteomes" id="UP000177982"/>
    </source>
</evidence>
<keyword evidence="6" id="KW-0119">Carbohydrate metabolism</keyword>
<sequence length="430" mass="47770">MTSLILRSRLSQKNIDDYKPFSPKTVLLLKKTAKKFRGKAIIHINATAHGGGVVEILKSQVPLERSLGLKSYWLVIKAKPSFYEITKKIHNLLHGKEGGLTEGEKKEYIAVNKALATSFRAFCGKNGISSGIVIVHDPQPLGMIHGIPKEFFPVLRLHIDLLTPNVDAVRFFEHSMDAYPVIVVSNAEYINPLSAFAFSKKIFVLPPALDPLSEKNVPMTPEAARMILAQFNINYLDPIVTQVSRFDPWKDPMGVIQAYYIAKNSVPNLQLVLAGFIVAKDDPEAERIFDTVKKHAKGDPDIFLFSDPRNLGSVSNEIFISALYTASSVVVQKSVREGFGLTMTEAMWKGKVVVAGDTSGGRLQIKNNRTGILVKSPEEAGRAIARLLKSETVRIRLGRAAHRSVARRFLLPIFLLKNIRLYCRVSGKKV</sequence>
<dbReference type="Pfam" id="PF00534">
    <property type="entry name" value="Glycos_transf_1"/>
    <property type="match status" value="1"/>
</dbReference>
<dbReference type="InterPro" id="IPR001296">
    <property type="entry name" value="Glyco_trans_1"/>
</dbReference>
<keyword evidence="3" id="KW-0313">Glucose metabolism</keyword>
<proteinExistence type="inferred from homology"/>
<dbReference type="EMBL" id="MHQO01000034">
    <property type="protein sequence ID" value="OHA06305.1"/>
    <property type="molecule type" value="Genomic_DNA"/>
</dbReference>
<comment type="similarity">
    <text evidence="1">Belongs to the glycosyltransferase group 1 family. Glycosyltransferase 4 subfamily.</text>
</comment>
<gene>
    <name evidence="9" type="ORF">A2934_05185</name>
</gene>
<organism evidence="9 10">
    <name type="scientific">Candidatus Sungbacteria bacterium RIFCSPLOWO2_01_FULL_47_10</name>
    <dbReference type="NCBI Taxonomy" id="1802276"/>
    <lineage>
        <taxon>Bacteria</taxon>
        <taxon>Candidatus Sungiibacteriota</taxon>
    </lineage>
</organism>
<dbReference type="PANTHER" id="PTHR47779">
    <property type="entry name" value="SYNTHASE (CCG-9), PUTATIVE (AFU_ORTHOLOGUE AFUA_3G12100)-RELATED"/>
    <property type="match status" value="1"/>
</dbReference>
<dbReference type="InterPro" id="IPR052078">
    <property type="entry name" value="Trehalose_Metab_GTase"/>
</dbReference>
<evidence type="ECO:0000256" key="2">
    <source>
        <dbReference type="ARBA" id="ARBA00011738"/>
    </source>
</evidence>
<dbReference type="SUPFAM" id="SSF53756">
    <property type="entry name" value="UDP-Glycosyltransferase/glycogen phosphorylase"/>
    <property type="match status" value="1"/>
</dbReference>
<evidence type="ECO:0000313" key="9">
    <source>
        <dbReference type="EMBL" id="OHA06305.1"/>
    </source>
</evidence>
<protein>
    <submittedName>
        <fullName evidence="9">Uncharacterized protein</fullName>
    </submittedName>
</protein>
<dbReference type="PANTHER" id="PTHR47779:SF1">
    <property type="entry name" value="SYNTHASE (CCG-9), PUTATIVE (AFU_ORTHOLOGUE AFUA_3G12100)-RELATED"/>
    <property type="match status" value="1"/>
</dbReference>
<name>A0A1G2L3R6_9BACT</name>
<dbReference type="AlphaFoldDB" id="A0A1G2L3R6"/>
<dbReference type="InterPro" id="IPR049438">
    <property type="entry name" value="TreT_GT1"/>
</dbReference>
<reference evidence="9 10" key="1">
    <citation type="journal article" date="2016" name="Nat. Commun.">
        <title>Thousands of microbial genomes shed light on interconnected biogeochemical processes in an aquifer system.</title>
        <authorList>
            <person name="Anantharaman K."/>
            <person name="Brown C.T."/>
            <person name="Hug L.A."/>
            <person name="Sharon I."/>
            <person name="Castelle C.J."/>
            <person name="Probst A.J."/>
            <person name="Thomas B.C."/>
            <person name="Singh A."/>
            <person name="Wilkins M.J."/>
            <person name="Karaoz U."/>
            <person name="Brodie E.L."/>
            <person name="Williams K.H."/>
            <person name="Hubbard S.S."/>
            <person name="Banfield J.F."/>
        </authorList>
    </citation>
    <scope>NUCLEOTIDE SEQUENCE [LARGE SCALE GENOMIC DNA]</scope>
</reference>
<dbReference type="Proteomes" id="UP000177982">
    <property type="component" value="Unassembled WGS sequence"/>
</dbReference>
<evidence type="ECO:0000256" key="3">
    <source>
        <dbReference type="ARBA" id="ARBA00022526"/>
    </source>
</evidence>
<feature type="domain" description="Glycosyl transferase family 1" evidence="7">
    <location>
        <begin position="231"/>
        <end position="402"/>
    </location>
</feature>
<accession>A0A1G2L3R6</accession>
<evidence type="ECO:0000259" key="7">
    <source>
        <dbReference type="Pfam" id="PF00534"/>
    </source>
</evidence>
<dbReference type="Pfam" id="PF21269">
    <property type="entry name" value="TreT_GT1"/>
    <property type="match status" value="1"/>
</dbReference>
<evidence type="ECO:0000256" key="1">
    <source>
        <dbReference type="ARBA" id="ARBA00009481"/>
    </source>
</evidence>
<evidence type="ECO:0000256" key="4">
    <source>
        <dbReference type="ARBA" id="ARBA00022676"/>
    </source>
</evidence>
<comment type="caution">
    <text evidence="9">The sequence shown here is derived from an EMBL/GenBank/DDBJ whole genome shotgun (WGS) entry which is preliminary data.</text>
</comment>
<feature type="domain" description="Trehalose synthase N-terminal" evidence="8">
    <location>
        <begin position="43"/>
        <end position="190"/>
    </location>
</feature>
<keyword evidence="5" id="KW-0808">Transferase</keyword>
<evidence type="ECO:0000259" key="8">
    <source>
        <dbReference type="Pfam" id="PF21269"/>
    </source>
</evidence>
<evidence type="ECO:0000256" key="6">
    <source>
        <dbReference type="ARBA" id="ARBA00023277"/>
    </source>
</evidence>
<keyword evidence="4" id="KW-0328">Glycosyltransferase</keyword>
<dbReference type="GO" id="GO:0016757">
    <property type="term" value="F:glycosyltransferase activity"/>
    <property type="evidence" value="ECO:0007669"/>
    <property type="project" value="UniProtKB-KW"/>
</dbReference>
<evidence type="ECO:0000256" key="5">
    <source>
        <dbReference type="ARBA" id="ARBA00022679"/>
    </source>
</evidence>
<dbReference type="GO" id="GO:0006006">
    <property type="term" value="P:glucose metabolic process"/>
    <property type="evidence" value="ECO:0007669"/>
    <property type="project" value="UniProtKB-KW"/>
</dbReference>
<comment type="subunit">
    <text evidence="2">Homodimer.</text>
</comment>